<evidence type="ECO:0000256" key="2">
    <source>
        <dbReference type="ARBA" id="ARBA00022448"/>
    </source>
</evidence>
<sequence>MRPGRRRPGRALLLVLAALATLTTGCGTAGAVTIIGPWTGAEGAAFREILEQFRRQTGIAYDYHGTRSLSAVLAVDVRGGTPPDVAVLPSPNELVNYQRQGALSDVAELADTLRRSYSPQWLQLAQAGTGRPYAVVVKATLKGMVWYNPAMLQGPAPATWSQLVRLTRTHAAEGRTPWCLGMGAMAASGFPGTDWIEDILLRRAGPRVYQRWAAGELPWTAPEVRAAWEAWGELVLAEGAVHGGRGGALLTDFTEANDTMFADPPGCFLEHQGSSVVSDYRKAGARLAFFPTPGPTAGTARAWEVSADLATMFRSTPQARELMRFLASDDAQRLWPRAEQGAVFTVNRAVSAAAQTDRVSRSVARILTTADVLCYDASDLMPPAMTNAFHRAVLGYLAEPGALEEILADLERVRLGVPPQDWAGFACGR</sequence>
<organism evidence="3 4">
    <name type="scientific">Prauserella muralis</name>
    <dbReference type="NCBI Taxonomy" id="588067"/>
    <lineage>
        <taxon>Bacteria</taxon>
        <taxon>Bacillati</taxon>
        <taxon>Actinomycetota</taxon>
        <taxon>Actinomycetes</taxon>
        <taxon>Pseudonocardiales</taxon>
        <taxon>Pseudonocardiaceae</taxon>
        <taxon>Prauserella</taxon>
    </lineage>
</organism>
<keyword evidence="4" id="KW-1185">Reference proteome</keyword>
<dbReference type="EMBL" id="MASW01000005">
    <property type="protein sequence ID" value="PXY22264.1"/>
    <property type="molecule type" value="Genomic_DNA"/>
</dbReference>
<dbReference type="InterPro" id="IPR006059">
    <property type="entry name" value="SBP"/>
</dbReference>
<accession>A0A2V4AQG2</accession>
<proteinExistence type="inferred from homology"/>
<dbReference type="Proteomes" id="UP000249915">
    <property type="component" value="Unassembled WGS sequence"/>
</dbReference>
<name>A0A2V4AQG2_9PSEU</name>
<dbReference type="Gene3D" id="3.40.190.10">
    <property type="entry name" value="Periplasmic binding protein-like II"/>
    <property type="match status" value="2"/>
</dbReference>
<dbReference type="PANTHER" id="PTHR43649">
    <property type="entry name" value="ARABINOSE-BINDING PROTEIN-RELATED"/>
    <property type="match status" value="1"/>
</dbReference>
<reference evidence="3 4" key="1">
    <citation type="submission" date="2016-07" db="EMBL/GenBank/DDBJ databases">
        <title>Draft genome sequence of Prauserella muralis DSM 45305, isolated from a mould-covered wall in an indoor environment.</title>
        <authorList>
            <person name="Ruckert C."/>
            <person name="Albersmeier A."/>
            <person name="Jiang C.-L."/>
            <person name="Jiang Y."/>
            <person name="Kalinowski J."/>
            <person name="Schneider O."/>
            <person name="Winkler A."/>
            <person name="Zotchev S.B."/>
        </authorList>
    </citation>
    <scope>NUCLEOTIDE SEQUENCE [LARGE SCALE GENOMIC DNA]</scope>
    <source>
        <strain evidence="3 4">DSM 45305</strain>
    </source>
</reference>
<evidence type="ECO:0000313" key="4">
    <source>
        <dbReference type="Proteomes" id="UP000249915"/>
    </source>
</evidence>
<comment type="caution">
    <text evidence="3">The sequence shown here is derived from an EMBL/GenBank/DDBJ whole genome shotgun (WGS) entry which is preliminary data.</text>
</comment>
<evidence type="ECO:0000313" key="3">
    <source>
        <dbReference type="EMBL" id="PXY22264.1"/>
    </source>
</evidence>
<dbReference type="AlphaFoldDB" id="A0A2V4AQG2"/>
<comment type="similarity">
    <text evidence="1">Belongs to the bacterial solute-binding protein 1 family.</text>
</comment>
<dbReference type="OrthoDB" id="8663148at2"/>
<dbReference type="PANTHER" id="PTHR43649:SF29">
    <property type="entry name" value="OSMOPROTECTIVE COMPOUNDS-BINDING PROTEIN GGTB"/>
    <property type="match status" value="1"/>
</dbReference>
<dbReference type="RefSeq" id="WP_112282869.1">
    <property type="nucleotide sequence ID" value="NZ_MASW01000005.1"/>
</dbReference>
<protein>
    <submittedName>
        <fullName evidence="3">Uncharacterized protein</fullName>
    </submittedName>
</protein>
<keyword evidence="2" id="KW-0813">Transport</keyword>
<dbReference type="InterPro" id="IPR050490">
    <property type="entry name" value="Bact_solute-bd_prot1"/>
</dbReference>
<gene>
    <name evidence="3" type="ORF">BAY60_20510</name>
</gene>
<evidence type="ECO:0000256" key="1">
    <source>
        <dbReference type="ARBA" id="ARBA00008520"/>
    </source>
</evidence>
<dbReference type="SUPFAM" id="SSF53850">
    <property type="entry name" value="Periplasmic binding protein-like II"/>
    <property type="match status" value="1"/>
</dbReference>
<dbReference type="PROSITE" id="PS51257">
    <property type="entry name" value="PROKAR_LIPOPROTEIN"/>
    <property type="match status" value="1"/>
</dbReference>
<dbReference type="Pfam" id="PF01547">
    <property type="entry name" value="SBP_bac_1"/>
    <property type="match status" value="1"/>
</dbReference>